<protein>
    <submittedName>
        <fullName evidence="1">Uncharacterized protein</fullName>
    </submittedName>
</protein>
<dbReference type="Proteomes" id="UP000000391">
    <property type="component" value="Chromosome"/>
</dbReference>
<dbReference type="AlphaFoldDB" id="D7E9G6"/>
<name>D7E9G6_METEZ</name>
<sequence>MESLKSYQLDPMDIVNLMATTPTGIHDVTELTKNDIVETTLNKEEVDEIYRIANLDS</sequence>
<evidence type="ECO:0000313" key="1">
    <source>
        <dbReference type="EMBL" id="ADI74238.1"/>
    </source>
</evidence>
<dbReference type="KEGG" id="mev:Metev_1382"/>
<organism evidence="1 2">
    <name type="scientific">Methanohalobium evestigatum (strain ATCC BAA-1072 / DSM 3721 / NBRC 107634 / OCM 161 / Z-7303)</name>
    <dbReference type="NCBI Taxonomy" id="644295"/>
    <lineage>
        <taxon>Archaea</taxon>
        <taxon>Methanobacteriati</taxon>
        <taxon>Methanobacteriota</taxon>
        <taxon>Stenosarchaea group</taxon>
        <taxon>Methanomicrobia</taxon>
        <taxon>Methanosarcinales</taxon>
        <taxon>Methanosarcinaceae</taxon>
        <taxon>Methanohalobium</taxon>
    </lineage>
</organism>
<dbReference type="HOGENOM" id="CLU_2985671_0_0_2"/>
<dbReference type="EMBL" id="CP002069">
    <property type="protein sequence ID" value="ADI74238.1"/>
    <property type="molecule type" value="Genomic_DNA"/>
</dbReference>
<keyword evidence="2" id="KW-1185">Reference proteome</keyword>
<proteinExistence type="predicted"/>
<reference evidence="1 2" key="1">
    <citation type="submission" date="2010-06" db="EMBL/GenBank/DDBJ databases">
        <title>Complete sequence chromosome of Methanohalobium evestigatum Z-7303.</title>
        <authorList>
            <consortium name="US DOE Joint Genome Institute"/>
            <person name="Lucas S."/>
            <person name="Copeland A."/>
            <person name="Lapidus A."/>
            <person name="Cheng J.-F."/>
            <person name="Bruce D."/>
            <person name="Goodwin L."/>
            <person name="Pitluck S."/>
            <person name="Saunders E."/>
            <person name="Detter J.C."/>
            <person name="Han C."/>
            <person name="Tapia R."/>
            <person name="Land M."/>
            <person name="Hauser L."/>
            <person name="Kyrpides N."/>
            <person name="Mikhailova N."/>
            <person name="Sieprawska-Lupa M."/>
            <person name="Whitman W.B."/>
            <person name="Anderson I."/>
            <person name="Woyke T."/>
        </authorList>
    </citation>
    <scope>NUCLEOTIDE SEQUENCE [LARGE SCALE GENOMIC DNA]</scope>
    <source>
        <strain evidence="2">ATCC BAA-1072 / DSM 3721 / NBRC 107634 / OCM 161 / Z-7303</strain>
    </source>
</reference>
<gene>
    <name evidence="1" type="ordered locus">Metev_1382</name>
</gene>
<accession>D7E9G6</accession>
<evidence type="ECO:0000313" key="2">
    <source>
        <dbReference type="Proteomes" id="UP000000391"/>
    </source>
</evidence>